<dbReference type="AlphaFoldDB" id="W6TDG4"/>
<dbReference type="EMBL" id="AWTR02000066">
    <property type="protein sequence ID" value="ETZ07068.1"/>
    <property type="molecule type" value="Genomic_DNA"/>
</dbReference>
<sequence>MYTYQPSFGVRLRHQESLISIKKHCNLSLGENFQIFEFLLIGTITMLSAKKFCIVNAILRLSVTYIKFLKHPKANQKKFTFFQKGCKAKKEGQSKIFTNEIGFIRDIPKVHEYSIERIIQKIVLGRKRRNEYYNWRVD</sequence>
<dbReference type="Proteomes" id="UP000019112">
    <property type="component" value="Unassembled WGS sequence"/>
</dbReference>
<protein>
    <submittedName>
        <fullName evidence="1">Uncharacterized protein</fullName>
    </submittedName>
</protein>
<evidence type="ECO:0000313" key="1">
    <source>
        <dbReference type="EMBL" id="ETZ07068.1"/>
    </source>
</evidence>
<evidence type="ECO:0000313" key="2">
    <source>
        <dbReference type="Proteomes" id="UP000019112"/>
    </source>
</evidence>
<reference evidence="1 2" key="1">
    <citation type="journal article" date="2014" name="FEMS Microbiol. Lett.">
        <title>Draft genome sequences of three Holospora species (Holospora obtusa, Holospora undulata, and Holospora elegans), endonuclear symbiotic bacteria of the ciliate Paramecium caudatum.</title>
        <authorList>
            <person name="Dohra H."/>
            <person name="Tanaka K."/>
            <person name="Suzuki T."/>
            <person name="Fujishima M."/>
            <person name="Suzuki H."/>
        </authorList>
    </citation>
    <scope>NUCLEOTIDE SEQUENCE [LARGE SCALE GENOMIC DNA]</scope>
    <source>
        <strain evidence="1 2">F1</strain>
    </source>
</reference>
<comment type="caution">
    <text evidence="1">The sequence shown here is derived from an EMBL/GenBank/DDBJ whole genome shotgun (WGS) entry which is preliminary data.</text>
</comment>
<proteinExistence type="predicted"/>
<dbReference type="RefSeq" id="WP_021827806.1">
    <property type="nucleotide sequence ID" value="NZ_AWTR02000066.1"/>
</dbReference>
<keyword evidence="2" id="KW-1185">Reference proteome</keyword>
<accession>W6TDG4</accession>
<gene>
    <name evidence="1" type="ORF">P618_200750</name>
</gene>
<name>W6TDG4_HOLOB</name>
<organism evidence="1 2">
    <name type="scientific">Holospora obtusa F1</name>
    <dbReference type="NCBI Taxonomy" id="1399147"/>
    <lineage>
        <taxon>Bacteria</taxon>
        <taxon>Pseudomonadati</taxon>
        <taxon>Pseudomonadota</taxon>
        <taxon>Alphaproteobacteria</taxon>
        <taxon>Holosporales</taxon>
        <taxon>Holosporaceae</taxon>
        <taxon>Holospora</taxon>
    </lineage>
</organism>